<accession>A0ABS7ZQA9</accession>
<comment type="similarity">
    <text evidence="4 9">Belongs to the 1-acyl-sn-glycerol-3-phosphate acyltransferase family.</text>
</comment>
<evidence type="ECO:0000256" key="6">
    <source>
        <dbReference type="ARBA" id="ARBA00016139"/>
    </source>
</evidence>
<comment type="domain">
    <text evidence="9">The HXXXXD motif is essential for acyltransferase activity and may constitute the binding site for the phosphate moiety of the glycerol-3-phosphate.</text>
</comment>
<dbReference type="SMART" id="SM00563">
    <property type="entry name" value="PlsC"/>
    <property type="match status" value="1"/>
</dbReference>
<keyword evidence="12" id="KW-1185">Reference proteome</keyword>
<evidence type="ECO:0000256" key="1">
    <source>
        <dbReference type="ARBA" id="ARBA00001141"/>
    </source>
</evidence>
<evidence type="ECO:0000256" key="5">
    <source>
        <dbReference type="ARBA" id="ARBA00013211"/>
    </source>
</evidence>
<dbReference type="PANTHER" id="PTHR10434:SF11">
    <property type="entry name" value="1-ACYL-SN-GLYCEROL-3-PHOSPHATE ACYLTRANSFERASE"/>
    <property type="match status" value="1"/>
</dbReference>
<protein>
    <recommendedName>
        <fullName evidence="6 9">1-acyl-sn-glycerol-3-phosphate acyltransferase</fullName>
        <ecNumber evidence="5 9">2.3.1.51</ecNumber>
    </recommendedName>
</protein>
<evidence type="ECO:0000256" key="2">
    <source>
        <dbReference type="ARBA" id="ARBA00004728"/>
    </source>
</evidence>
<evidence type="ECO:0000259" key="10">
    <source>
        <dbReference type="SMART" id="SM00563"/>
    </source>
</evidence>
<dbReference type="CDD" id="cd07989">
    <property type="entry name" value="LPLAT_AGPAT-like"/>
    <property type="match status" value="1"/>
</dbReference>
<dbReference type="EC" id="2.3.1.51" evidence="5 9"/>
<keyword evidence="9" id="KW-0443">Lipid metabolism</keyword>
<keyword evidence="9" id="KW-0594">Phospholipid biosynthesis</keyword>
<keyword evidence="8 9" id="KW-0012">Acyltransferase</keyword>
<comment type="caution">
    <text evidence="11">The sequence shown here is derived from an EMBL/GenBank/DDBJ whole genome shotgun (WGS) entry which is preliminary data.</text>
</comment>
<evidence type="ECO:0000256" key="7">
    <source>
        <dbReference type="ARBA" id="ARBA00022679"/>
    </source>
</evidence>
<dbReference type="GO" id="GO:0003841">
    <property type="term" value="F:1-acylglycerol-3-phosphate O-acyltransferase activity"/>
    <property type="evidence" value="ECO:0007669"/>
    <property type="project" value="UniProtKB-EC"/>
</dbReference>
<feature type="domain" description="Phospholipid/glycerol acyltransferase" evidence="10">
    <location>
        <begin position="42"/>
        <end position="157"/>
    </location>
</feature>
<dbReference type="Proteomes" id="UP000714380">
    <property type="component" value="Unassembled WGS sequence"/>
</dbReference>
<dbReference type="PANTHER" id="PTHR10434">
    <property type="entry name" value="1-ACYL-SN-GLYCEROL-3-PHOSPHATE ACYLTRANSFERASE"/>
    <property type="match status" value="1"/>
</dbReference>
<proteinExistence type="inferred from homology"/>
<dbReference type="NCBIfam" id="TIGR00530">
    <property type="entry name" value="AGP_acyltrn"/>
    <property type="match status" value="1"/>
</dbReference>
<dbReference type="SUPFAM" id="SSF69593">
    <property type="entry name" value="Glycerol-3-phosphate (1)-acyltransferase"/>
    <property type="match status" value="1"/>
</dbReference>
<evidence type="ECO:0000256" key="8">
    <source>
        <dbReference type="ARBA" id="ARBA00023315"/>
    </source>
</evidence>
<sequence length="214" mass="23894">MVRPFHRNNTHLCASWMSLILRPVLGVRFKALNDSPVGEQPAVYIINHQDVLDVFICTAMLPKNIAILGKTELRYIPVFGLAFWLAGNLYINRQNKQKAWDTMKSVAEVVRRRQRAIYMFPEGTRSNGKGLQPFKSGAFALAIEAGLPIVPIVFSSTHKHIDLNRLHSGPCLGRYLEPVSTDGLGEADVRELSERCHTLMKAAIDELDAELSAA</sequence>
<evidence type="ECO:0000313" key="11">
    <source>
        <dbReference type="EMBL" id="MCA6063899.1"/>
    </source>
</evidence>
<evidence type="ECO:0000256" key="9">
    <source>
        <dbReference type="RuleBase" id="RU361267"/>
    </source>
</evidence>
<keyword evidence="7 9" id="KW-0808">Transferase</keyword>
<keyword evidence="9" id="KW-1208">Phospholipid metabolism</keyword>
<dbReference type="InterPro" id="IPR002123">
    <property type="entry name" value="Plipid/glycerol_acylTrfase"/>
</dbReference>
<dbReference type="EMBL" id="JAEDAH010000046">
    <property type="protein sequence ID" value="MCA6063899.1"/>
    <property type="molecule type" value="Genomic_DNA"/>
</dbReference>
<organism evidence="11 12">
    <name type="scientific">Thalassolituus marinus</name>
    <dbReference type="NCBI Taxonomy" id="671053"/>
    <lineage>
        <taxon>Bacteria</taxon>
        <taxon>Pseudomonadati</taxon>
        <taxon>Pseudomonadota</taxon>
        <taxon>Gammaproteobacteria</taxon>
        <taxon>Oceanospirillales</taxon>
        <taxon>Oceanospirillaceae</taxon>
        <taxon>Thalassolituus</taxon>
    </lineage>
</organism>
<dbReference type="InterPro" id="IPR004552">
    <property type="entry name" value="AGP_acyltrans"/>
</dbReference>
<name>A0ABS7ZQA9_9GAMM</name>
<comment type="pathway">
    <text evidence="3">Lipid metabolism.</text>
</comment>
<evidence type="ECO:0000256" key="3">
    <source>
        <dbReference type="ARBA" id="ARBA00005189"/>
    </source>
</evidence>
<keyword evidence="9" id="KW-0444">Lipid biosynthesis</keyword>
<reference evidence="11 12" key="1">
    <citation type="submission" date="2020-12" db="EMBL/GenBank/DDBJ databases">
        <title>Novel Thalassolituus-related marine hydrocarbonoclastic bacteria mediated algae-derived hydrocarbons mineralization in twilight zone of the northern South China Sea.</title>
        <authorList>
            <person name="Dong C."/>
        </authorList>
    </citation>
    <scope>NUCLEOTIDE SEQUENCE [LARGE SCALE GENOMIC DNA]</scope>
    <source>
        <strain evidence="11 12">IMCC1826</strain>
    </source>
</reference>
<evidence type="ECO:0000313" key="12">
    <source>
        <dbReference type="Proteomes" id="UP000714380"/>
    </source>
</evidence>
<gene>
    <name evidence="11" type="ORF">I9W95_09795</name>
</gene>
<evidence type="ECO:0000256" key="4">
    <source>
        <dbReference type="ARBA" id="ARBA00008655"/>
    </source>
</evidence>
<comment type="catalytic activity">
    <reaction evidence="1 9">
        <text>a 1-acyl-sn-glycero-3-phosphate + an acyl-CoA = a 1,2-diacyl-sn-glycero-3-phosphate + CoA</text>
        <dbReference type="Rhea" id="RHEA:19709"/>
        <dbReference type="ChEBI" id="CHEBI:57287"/>
        <dbReference type="ChEBI" id="CHEBI:57970"/>
        <dbReference type="ChEBI" id="CHEBI:58342"/>
        <dbReference type="ChEBI" id="CHEBI:58608"/>
        <dbReference type="EC" id="2.3.1.51"/>
    </reaction>
</comment>
<comment type="pathway">
    <text evidence="2">Phospholipid metabolism; CDP-diacylglycerol biosynthesis; CDP-diacylglycerol from sn-glycerol 3-phosphate: step 2/3.</text>
</comment>
<dbReference type="RefSeq" id="WP_225674357.1">
    <property type="nucleotide sequence ID" value="NZ_JAEDAH010000046.1"/>
</dbReference>
<dbReference type="Pfam" id="PF01553">
    <property type="entry name" value="Acyltransferase"/>
    <property type="match status" value="1"/>
</dbReference>